<feature type="compositionally biased region" description="Polar residues" evidence="5">
    <location>
        <begin position="34"/>
        <end position="47"/>
    </location>
</feature>
<dbReference type="WBParaSite" id="scaffold2271_cov148.g4556">
    <property type="protein sequence ID" value="scaffold2271_cov148.g4556"/>
    <property type="gene ID" value="scaffold2271_cov148.g4556"/>
</dbReference>
<dbReference type="Pfam" id="PF13245">
    <property type="entry name" value="AAA_19"/>
    <property type="match status" value="1"/>
</dbReference>
<dbReference type="AlphaFoldDB" id="A0A915LYB9"/>
<dbReference type="GO" id="GO:0005524">
    <property type="term" value="F:ATP binding"/>
    <property type="evidence" value="ECO:0007669"/>
    <property type="project" value="UniProtKB-KW"/>
</dbReference>
<keyword evidence="3" id="KW-0347">Helicase</keyword>
<feature type="compositionally biased region" description="Polar residues" evidence="5">
    <location>
        <begin position="54"/>
        <end position="70"/>
    </location>
</feature>
<dbReference type="InterPro" id="IPR047187">
    <property type="entry name" value="SF1_C_Upf1"/>
</dbReference>
<evidence type="ECO:0000313" key="7">
    <source>
        <dbReference type="Proteomes" id="UP000887561"/>
    </source>
</evidence>
<feature type="region of interest" description="Disordered" evidence="5">
    <location>
        <begin position="1"/>
        <end position="70"/>
    </location>
</feature>
<protein>
    <submittedName>
        <fullName evidence="8">DNA2/NAM7 helicase-like C-terminal domain-containing protein</fullName>
    </submittedName>
</protein>
<feature type="compositionally biased region" description="Basic residues" evidence="5">
    <location>
        <begin position="1173"/>
        <end position="1182"/>
    </location>
</feature>
<dbReference type="CDD" id="cd18808">
    <property type="entry name" value="SF1_C_Upf1"/>
    <property type="match status" value="1"/>
</dbReference>
<dbReference type="GO" id="GO:0043139">
    <property type="term" value="F:5'-3' DNA helicase activity"/>
    <property type="evidence" value="ECO:0007669"/>
    <property type="project" value="TreeGrafter"/>
</dbReference>
<evidence type="ECO:0000256" key="2">
    <source>
        <dbReference type="ARBA" id="ARBA00022801"/>
    </source>
</evidence>
<dbReference type="PANTHER" id="PTHR43788:SF16">
    <property type="entry name" value="HELICASE WITH ZINC FINGER 2"/>
    <property type="match status" value="1"/>
</dbReference>
<evidence type="ECO:0000256" key="5">
    <source>
        <dbReference type="SAM" id="MobiDB-lite"/>
    </source>
</evidence>
<proteinExistence type="predicted"/>
<dbReference type="Proteomes" id="UP000887561">
    <property type="component" value="Unplaced"/>
</dbReference>
<keyword evidence="4" id="KW-0067">ATP-binding</keyword>
<keyword evidence="2" id="KW-0378">Hydrolase</keyword>
<dbReference type="Gene3D" id="3.40.50.300">
    <property type="entry name" value="P-loop containing nucleotide triphosphate hydrolases"/>
    <property type="match status" value="2"/>
</dbReference>
<evidence type="ECO:0000313" key="8">
    <source>
        <dbReference type="WBParaSite" id="scaffold2271_cov148.g4556"/>
    </source>
</evidence>
<dbReference type="InterPro" id="IPR027417">
    <property type="entry name" value="P-loop_NTPase"/>
</dbReference>
<dbReference type="InterPro" id="IPR050534">
    <property type="entry name" value="Coronavir_polyprotein_1ab"/>
</dbReference>
<dbReference type="SUPFAM" id="SSF52540">
    <property type="entry name" value="P-loop containing nucleoside triphosphate hydrolases"/>
    <property type="match status" value="1"/>
</dbReference>
<feature type="domain" description="DNA2/NAM7 helicase-like C-terminal" evidence="6">
    <location>
        <begin position="848"/>
        <end position="1034"/>
    </location>
</feature>
<reference evidence="8" key="1">
    <citation type="submission" date="2022-11" db="UniProtKB">
        <authorList>
            <consortium name="WormBaseParasite"/>
        </authorList>
    </citation>
    <scope>IDENTIFICATION</scope>
</reference>
<evidence type="ECO:0000256" key="1">
    <source>
        <dbReference type="ARBA" id="ARBA00022741"/>
    </source>
</evidence>
<accession>A0A915LYB9</accession>
<evidence type="ECO:0000256" key="3">
    <source>
        <dbReference type="ARBA" id="ARBA00022806"/>
    </source>
</evidence>
<dbReference type="Pfam" id="PF13087">
    <property type="entry name" value="AAA_12"/>
    <property type="match status" value="1"/>
</dbReference>
<name>A0A915LYB9_MELJA</name>
<keyword evidence="1" id="KW-0547">Nucleotide-binding</keyword>
<sequence>MGPNTSPANKKRPNISIEPERGESPEGLVENLNPAGSNNLFESGNESGNDDTLRGSNNLTSSENPAGSMNINESMEIEGSSSAIRSSPPRSIVMSDISDTLTNPAASPVVASKEGSVNVMKELGAALEEIEKETSTSEGFANVGNDAWPDFPEAMDEIVNKDKLAVVYFVAQSQGDYVIACRKSADRHTRWPYFMYIPDSLVDGHPDFQRKLEVGDLVSVSRFAWSEKFRDLAATREEVTPTKKFWLNESTQLLPRQADAEELGNIIYDDQERQLVTGVIYYIRFRSQHDPETFQYAELACCGIAHSARINRRHLNGISVQELVQGMLVNVSCIKIPRDSLISRTYVLPSNTLFRAGTETMAVFPEIYGAVGSVNPHLLEWPNTNINGTPKVFPCSAELSQDYLKCAEHVVGSALQIEMEREVEKMIEARFEGRAREITGRRCLICFNPRPKEEISKYAAAWELEAIVKISKNLGQKGLCYGTIRQVDVVNSERNLLELHVVIILNNIDQGRKNKEIGKELNKFLEGGLVVIHPTLPLVVEDRVRCFRCNFPSTMAVENSPRGHIMATLLGRPIGEGVKMVMDDVNDQADQAGDDEEFHPVIQTLNGRQRVTARLLMTGGLVHQQAPPGTGKTKVAAAIVKAWRDLRPEGQIAVMACSNIPVVKLVQETAETCGEEELEEMQSLALFSAMAKEKYNEQIRDVERHTLINKISNEAFRSKLQQPQQKEVDEYRQNYLHNPRVSQERKIGRLYKSFERPNITFSTASMATFFLEGEGNIVDTELLLFDESTQAQWAVVVHLVACLPKLRSILLTGDRHQLGVYLAELPEVFWQGFGLESVIKQVEISPGANYTFLTKMYRSHPFLVQLISYASYELFDERLIPSRSEEERSLLTNSEFLLPIQSCPVGLINAYSSFRTDSKSDSLTDDHQTEVAEFLVQALLQNFGPQFSKSIVVLCMYTFQTTEIASRVRELGVRTLTVDSYQAQECDVTIIVTTRSRYAERGSGKSDNMHFFKNNERATVALSRARHAIFLIGDLVSISEGPIWKRFLEKAITRTRVVKAEYVSGLLGGTLERSSTSDDLYDKSLRGTVEDKDFLGEWALKHGLRLDRMDLPTPPEEPTRPTFRFQHFPALNEAGPSGSGTSGNSRSPARREDRGRGRRGADGQWLNYAGNPKRQRGKGNNY</sequence>
<keyword evidence="7" id="KW-1185">Reference proteome</keyword>
<evidence type="ECO:0000259" key="6">
    <source>
        <dbReference type="Pfam" id="PF13087"/>
    </source>
</evidence>
<organism evidence="7 8">
    <name type="scientific">Meloidogyne javanica</name>
    <name type="common">Root-knot nematode worm</name>
    <dbReference type="NCBI Taxonomy" id="6303"/>
    <lineage>
        <taxon>Eukaryota</taxon>
        <taxon>Metazoa</taxon>
        <taxon>Ecdysozoa</taxon>
        <taxon>Nematoda</taxon>
        <taxon>Chromadorea</taxon>
        <taxon>Rhabditida</taxon>
        <taxon>Tylenchina</taxon>
        <taxon>Tylenchomorpha</taxon>
        <taxon>Tylenchoidea</taxon>
        <taxon>Meloidogynidae</taxon>
        <taxon>Meloidogyninae</taxon>
        <taxon>Meloidogyne</taxon>
        <taxon>Meloidogyne incognita group</taxon>
    </lineage>
</organism>
<feature type="region of interest" description="Disordered" evidence="5">
    <location>
        <begin position="1129"/>
        <end position="1182"/>
    </location>
</feature>
<dbReference type="InterPro" id="IPR041679">
    <property type="entry name" value="DNA2/NAM7-like_C"/>
</dbReference>
<dbReference type="PANTHER" id="PTHR43788">
    <property type="entry name" value="DNA2/NAM7 HELICASE FAMILY MEMBER"/>
    <property type="match status" value="1"/>
</dbReference>
<feature type="compositionally biased region" description="Basic and acidic residues" evidence="5">
    <location>
        <begin position="1149"/>
        <end position="1161"/>
    </location>
</feature>
<dbReference type="GO" id="GO:0016787">
    <property type="term" value="F:hydrolase activity"/>
    <property type="evidence" value="ECO:0007669"/>
    <property type="project" value="UniProtKB-KW"/>
</dbReference>
<evidence type="ECO:0000256" key="4">
    <source>
        <dbReference type="ARBA" id="ARBA00022840"/>
    </source>
</evidence>